<dbReference type="GO" id="GO:0016020">
    <property type="term" value="C:membrane"/>
    <property type="evidence" value="ECO:0007669"/>
    <property type="project" value="InterPro"/>
</dbReference>
<keyword evidence="5" id="KW-0963">Cytoplasm</keyword>
<dbReference type="Pfam" id="PF03285">
    <property type="entry name" value="Paralemmin"/>
    <property type="match status" value="1"/>
</dbReference>
<evidence type="ECO:0000256" key="3">
    <source>
        <dbReference type="ARBA" id="ARBA00004552"/>
    </source>
</evidence>
<dbReference type="AlphaFoldDB" id="A0AAD6AJF9"/>
<comment type="subcellular location">
    <subcellularLocation>
        <location evidence="1">Cell projection</location>
        <location evidence="1">Dendrite</location>
    </subcellularLocation>
    <subcellularLocation>
        <location evidence="3">Cell projection</location>
        <location evidence="3">Dendritic spine</location>
    </subcellularLocation>
    <subcellularLocation>
        <location evidence="2">Cytoplasm</location>
    </subcellularLocation>
</comment>
<evidence type="ECO:0000256" key="7">
    <source>
        <dbReference type="ARBA" id="ARBA00023054"/>
    </source>
</evidence>
<comment type="similarity">
    <text evidence="4">Belongs to the paralemmin family.</text>
</comment>
<dbReference type="EMBL" id="JAPTMU010000021">
    <property type="protein sequence ID" value="KAJ4925465.1"/>
    <property type="molecule type" value="Genomic_DNA"/>
</dbReference>
<organism evidence="11 12">
    <name type="scientific">Pogonophryne albipinna</name>
    <dbReference type="NCBI Taxonomy" id="1090488"/>
    <lineage>
        <taxon>Eukaryota</taxon>
        <taxon>Metazoa</taxon>
        <taxon>Chordata</taxon>
        <taxon>Craniata</taxon>
        <taxon>Vertebrata</taxon>
        <taxon>Euteleostomi</taxon>
        <taxon>Actinopterygii</taxon>
        <taxon>Neopterygii</taxon>
        <taxon>Teleostei</taxon>
        <taxon>Neoteleostei</taxon>
        <taxon>Acanthomorphata</taxon>
        <taxon>Eupercaria</taxon>
        <taxon>Perciformes</taxon>
        <taxon>Notothenioidei</taxon>
        <taxon>Pogonophryne</taxon>
    </lineage>
</organism>
<feature type="region of interest" description="Disordered" evidence="10">
    <location>
        <begin position="578"/>
        <end position="613"/>
    </location>
</feature>
<dbReference type="Proteomes" id="UP001219934">
    <property type="component" value="Unassembled WGS sequence"/>
</dbReference>
<dbReference type="PANTHER" id="PTHR46881">
    <property type="entry name" value="PALMDELPHIN"/>
    <property type="match status" value="1"/>
</dbReference>
<dbReference type="GO" id="GO:0005737">
    <property type="term" value="C:cytoplasm"/>
    <property type="evidence" value="ECO:0007669"/>
    <property type="project" value="UniProtKB-SubCell"/>
</dbReference>
<gene>
    <name evidence="11" type="ORF">JOQ06_018195</name>
</gene>
<evidence type="ECO:0000256" key="8">
    <source>
        <dbReference type="ARBA" id="ARBA00023273"/>
    </source>
</evidence>
<keyword evidence="12" id="KW-1185">Reference proteome</keyword>
<keyword evidence="7" id="KW-0175">Coiled coil</keyword>
<accession>A0AAD6AJF9</accession>
<keyword evidence="8" id="KW-0966">Cell projection</keyword>
<evidence type="ECO:0000256" key="1">
    <source>
        <dbReference type="ARBA" id="ARBA00004279"/>
    </source>
</evidence>
<comment type="caution">
    <text evidence="11">The sequence shown here is derived from an EMBL/GenBank/DDBJ whole genome shotgun (WGS) entry which is preliminary data.</text>
</comment>
<feature type="region of interest" description="Disordered" evidence="10">
    <location>
        <begin position="57"/>
        <end position="76"/>
    </location>
</feature>
<feature type="compositionally biased region" description="Low complexity" evidence="10">
    <location>
        <begin position="289"/>
        <end position="298"/>
    </location>
</feature>
<evidence type="ECO:0000256" key="5">
    <source>
        <dbReference type="ARBA" id="ARBA00022490"/>
    </source>
</evidence>
<evidence type="ECO:0000256" key="9">
    <source>
        <dbReference type="ARBA" id="ARBA00040857"/>
    </source>
</evidence>
<name>A0AAD6AJF9_9TELE</name>
<protein>
    <recommendedName>
        <fullName evidence="9">Palmdelphin</fullName>
    </recommendedName>
</protein>
<dbReference type="PANTHER" id="PTHR46881:SF1">
    <property type="entry name" value="PALMDELPHIN"/>
    <property type="match status" value="1"/>
</dbReference>
<evidence type="ECO:0000313" key="11">
    <source>
        <dbReference type="EMBL" id="KAJ4925465.1"/>
    </source>
</evidence>
<evidence type="ECO:0000256" key="10">
    <source>
        <dbReference type="SAM" id="MobiDB-lite"/>
    </source>
</evidence>
<keyword evidence="6" id="KW-0770">Synapse</keyword>
<evidence type="ECO:0000313" key="12">
    <source>
        <dbReference type="Proteomes" id="UP001219934"/>
    </source>
</evidence>
<evidence type="ECO:0000256" key="4">
    <source>
        <dbReference type="ARBA" id="ARBA00005756"/>
    </source>
</evidence>
<feature type="compositionally biased region" description="Low complexity" evidence="10">
    <location>
        <begin position="271"/>
        <end position="281"/>
    </location>
</feature>
<dbReference type="GO" id="GO:0043197">
    <property type="term" value="C:dendritic spine"/>
    <property type="evidence" value="ECO:0007669"/>
    <property type="project" value="UniProtKB-SubCell"/>
</dbReference>
<feature type="region of interest" description="Disordered" evidence="10">
    <location>
        <begin position="259"/>
        <end position="417"/>
    </location>
</feature>
<dbReference type="GO" id="GO:0008360">
    <property type="term" value="P:regulation of cell shape"/>
    <property type="evidence" value="ECO:0007669"/>
    <property type="project" value="InterPro"/>
</dbReference>
<evidence type="ECO:0000256" key="6">
    <source>
        <dbReference type="ARBA" id="ARBA00023018"/>
    </source>
</evidence>
<dbReference type="InterPro" id="IPR004965">
    <property type="entry name" value="Paralemmin"/>
</dbReference>
<sequence>MEEAGLLKERLQAITDKRRIQENIAKKRREIEEEKLKLQYIKKKALREQWLMDGLSQQQEEQEAMRLQAEDEQQQSDQLQSNILRIEKEIEALETQELDISANEEAVLKRLKEVERTAEDIIKELNADFQADAMRNASSPLQDLPFFYPPIPTRSPAIHRPGSEEPKRATFAMEISVEHDKRTGKSQVVSTATITPESLQERGLKVYEDGRKSVYALHPDGGKMLSGSVGEMTPKEVEELLHQAADRNVPTGVQYHQPAYSAPYTESRPSTPRTPNQTPRETPTPTPRTPNKTPRETPTPTPRTHNKTPRETPTATPTPRPFQSSVAPRNEAEEEGQQSQDLERCKTPKTPSPIQQDSRNGEETKLLYCHIPGQSLGDRPPISQPQFGAQTPRGLANRKTGAGSPKTPSLVSVKARSEGMPTTVQPFYMDVDSCCPSVASGLLGDTDGFLESSGEFDRLSPFCSKSIESLNFANKLPEELESEPVTMIFMGYEIADEDEEDIQAELVVIGNSDDDNDEEAQCSPEERTEECLSYHPEGYKSQVFQPKMEKANVTGRRDIIDDAYSDWEDLGLHKPTFIHKSGKPSPYLQGHRGETANTGSINMEEMKLCSTGR</sequence>
<proteinExistence type="inferred from homology"/>
<evidence type="ECO:0000256" key="2">
    <source>
        <dbReference type="ARBA" id="ARBA00004496"/>
    </source>
</evidence>
<reference evidence="11" key="1">
    <citation type="submission" date="2022-11" db="EMBL/GenBank/DDBJ databases">
        <title>Chromosome-level genome of Pogonophryne albipinna.</title>
        <authorList>
            <person name="Jo E."/>
        </authorList>
    </citation>
    <scope>NUCLEOTIDE SEQUENCE</scope>
    <source>
        <strain evidence="11">SGF0006</strain>
        <tissue evidence="11">Muscle</tissue>
    </source>
</reference>